<keyword evidence="1" id="KW-0449">Lipoprotein</keyword>
<proteinExistence type="predicted"/>
<dbReference type="AlphaFoldDB" id="A0AAQ1UJH0"/>
<evidence type="ECO:0000313" key="2">
    <source>
        <dbReference type="Proteomes" id="UP000255283"/>
    </source>
</evidence>
<accession>A0AAQ1UJH0</accession>
<name>A0AAQ1UJH0_9BACT</name>
<sequence length="152" mass="17305">MKKAVFTLLYILTLAVSCNDKRVYDQFQHAPVAGWEKNDTLFFDIPKVAESGHYSADLGLRINATYPFMGLTLIVEQFSYPDRKRRVDTVNCKLMDSNGKMKGYGIGSFQYTFHITDLDLQQGDSLHIGVRHDMKREILPGISDIGIILKKE</sequence>
<dbReference type="Proteomes" id="UP000255283">
    <property type="component" value="Unassembled WGS sequence"/>
</dbReference>
<evidence type="ECO:0000313" key="1">
    <source>
        <dbReference type="EMBL" id="SUB80760.1"/>
    </source>
</evidence>
<reference evidence="1 2" key="1">
    <citation type="submission" date="2018-06" db="EMBL/GenBank/DDBJ databases">
        <authorList>
            <consortium name="Pathogen Informatics"/>
            <person name="Doyle S."/>
        </authorList>
    </citation>
    <scope>NUCLEOTIDE SEQUENCE [LARGE SCALE GENOMIC DNA]</scope>
    <source>
        <strain evidence="1 2">NCTC13063</strain>
    </source>
</reference>
<dbReference type="Pfam" id="PF14109">
    <property type="entry name" value="GldH_lipo"/>
    <property type="match status" value="1"/>
</dbReference>
<protein>
    <submittedName>
        <fullName evidence="1">Gliding motility lipoprotein gldH</fullName>
    </submittedName>
</protein>
<comment type="caution">
    <text evidence="1">The sequence shown here is derived from an EMBL/GenBank/DDBJ whole genome shotgun (WGS) entry which is preliminary data.</text>
</comment>
<gene>
    <name evidence="1" type="primary">gldH</name>
    <name evidence="1" type="ORF">NCTC13063_02057</name>
</gene>
<dbReference type="PROSITE" id="PS51257">
    <property type="entry name" value="PROKAR_LIPOPROTEIN"/>
    <property type="match status" value="1"/>
</dbReference>
<dbReference type="InterPro" id="IPR020018">
    <property type="entry name" value="Motility-assoc_lipoprot_GldH"/>
</dbReference>
<dbReference type="RefSeq" id="WP_004341691.1">
    <property type="nucleotide sequence ID" value="NZ_CAURJP010000010.1"/>
</dbReference>
<dbReference type="EMBL" id="UGTJ01000001">
    <property type="protein sequence ID" value="SUB80760.1"/>
    <property type="molecule type" value="Genomic_DNA"/>
</dbReference>
<dbReference type="NCBIfam" id="TIGR03511">
    <property type="entry name" value="GldH_lipo"/>
    <property type="match status" value="1"/>
</dbReference>
<organism evidence="1 2">
    <name type="scientific">Segatella buccae</name>
    <dbReference type="NCBI Taxonomy" id="28126"/>
    <lineage>
        <taxon>Bacteria</taxon>
        <taxon>Pseudomonadati</taxon>
        <taxon>Bacteroidota</taxon>
        <taxon>Bacteroidia</taxon>
        <taxon>Bacteroidales</taxon>
        <taxon>Prevotellaceae</taxon>
        <taxon>Segatella</taxon>
    </lineage>
</organism>